<sequence length="155" mass="16828">MKLVSKYCSFVPQRITSAQQQQQLVQGETKPVNDLCLGCICEAVSNCNRSFTCAGDVCGLFRITWAYWSDAGKPVLQQDHPDNQDAYVRCVTDPFCAARAVQGYMTKFSKKYEIDSGSISGISDSGSISADRNSDSILGGRNSGSILGDRISSSF</sequence>
<dbReference type="CDD" id="cd16890">
    <property type="entry name" value="lyz_i"/>
    <property type="match status" value="1"/>
</dbReference>
<dbReference type="InterPro" id="IPR008597">
    <property type="entry name" value="Invert_lysozyme"/>
</dbReference>
<keyword evidence="6" id="KW-0326">Glycosidase</keyword>
<evidence type="ECO:0000256" key="1">
    <source>
        <dbReference type="ARBA" id="ARBA00000632"/>
    </source>
</evidence>
<dbReference type="Pfam" id="PF05497">
    <property type="entry name" value="Destabilase"/>
    <property type="match status" value="1"/>
</dbReference>
<feature type="disulfide bond" evidence="7">
    <location>
        <begin position="41"/>
        <end position="47"/>
    </location>
</feature>
<dbReference type="AlphaFoldDB" id="A0A7R9CNS9"/>
<dbReference type="GO" id="GO:0042742">
    <property type="term" value="P:defense response to bacterium"/>
    <property type="evidence" value="ECO:0007669"/>
    <property type="project" value="UniProtKB-KW"/>
</dbReference>
<dbReference type="EMBL" id="OD000619">
    <property type="protein sequence ID" value="CAD7398476.1"/>
    <property type="molecule type" value="Genomic_DNA"/>
</dbReference>
<evidence type="ECO:0000313" key="8">
    <source>
        <dbReference type="EMBL" id="CAD7398476.1"/>
    </source>
</evidence>
<dbReference type="PANTHER" id="PTHR11195:SF22">
    <property type="entry name" value="LYSOZYME"/>
    <property type="match status" value="1"/>
</dbReference>
<accession>A0A7R9CNS9</accession>
<keyword evidence="5" id="KW-0378">Hydrolase</keyword>
<evidence type="ECO:0000256" key="7">
    <source>
        <dbReference type="PIRSR" id="PIRSR608597-3"/>
    </source>
</evidence>
<proteinExistence type="predicted"/>
<dbReference type="PANTHER" id="PTHR11195">
    <property type="entry name" value="DESTABILASE-RELATED"/>
    <property type="match status" value="1"/>
</dbReference>
<organism evidence="8">
    <name type="scientific">Timema poppense</name>
    <name type="common">Walking stick</name>
    <dbReference type="NCBI Taxonomy" id="170557"/>
    <lineage>
        <taxon>Eukaryota</taxon>
        <taxon>Metazoa</taxon>
        <taxon>Ecdysozoa</taxon>
        <taxon>Arthropoda</taxon>
        <taxon>Hexapoda</taxon>
        <taxon>Insecta</taxon>
        <taxon>Pterygota</taxon>
        <taxon>Neoptera</taxon>
        <taxon>Polyneoptera</taxon>
        <taxon>Phasmatodea</taxon>
        <taxon>Timematodea</taxon>
        <taxon>Timematoidea</taxon>
        <taxon>Timematidae</taxon>
        <taxon>Timema</taxon>
    </lineage>
</organism>
<evidence type="ECO:0000256" key="5">
    <source>
        <dbReference type="ARBA" id="ARBA00022801"/>
    </source>
</evidence>
<keyword evidence="4" id="KW-0081">Bacteriolytic enzyme</keyword>
<protein>
    <recommendedName>
        <fullName evidence="2">lysozyme</fullName>
        <ecNumber evidence="2">3.2.1.17</ecNumber>
    </recommendedName>
</protein>
<gene>
    <name evidence="8" type="ORF">TPSB3V08_LOCUS1718</name>
</gene>
<evidence type="ECO:0000256" key="4">
    <source>
        <dbReference type="ARBA" id="ARBA00022638"/>
    </source>
</evidence>
<name>A0A7R9CNS9_TIMPO</name>
<evidence type="ECO:0000256" key="2">
    <source>
        <dbReference type="ARBA" id="ARBA00012732"/>
    </source>
</evidence>
<keyword evidence="3" id="KW-0929">Antimicrobial</keyword>
<dbReference type="GO" id="GO:0003796">
    <property type="term" value="F:lysozyme activity"/>
    <property type="evidence" value="ECO:0007669"/>
    <property type="project" value="UniProtKB-EC"/>
</dbReference>
<dbReference type="GO" id="GO:0031640">
    <property type="term" value="P:killing of cells of another organism"/>
    <property type="evidence" value="ECO:0007669"/>
    <property type="project" value="UniProtKB-KW"/>
</dbReference>
<evidence type="ECO:0000256" key="3">
    <source>
        <dbReference type="ARBA" id="ARBA00022529"/>
    </source>
</evidence>
<feature type="disulfide bond" evidence="7">
    <location>
        <begin position="53"/>
        <end position="58"/>
    </location>
</feature>
<comment type="catalytic activity">
    <reaction evidence="1">
        <text>Hydrolysis of (1-&gt;4)-beta-linkages between N-acetylmuramic acid and N-acetyl-D-glucosamine residues in a peptidoglycan and between N-acetyl-D-glucosamine residues in chitodextrins.</text>
        <dbReference type="EC" id="3.2.1.17"/>
    </reaction>
</comment>
<dbReference type="Gene3D" id="1.10.530.10">
    <property type="match status" value="1"/>
</dbReference>
<dbReference type="EC" id="3.2.1.17" evidence="2"/>
<keyword evidence="7" id="KW-1015">Disulfide bond</keyword>
<dbReference type="PROSITE" id="PS51909">
    <property type="entry name" value="LYSOZYME_I"/>
    <property type="match status" value="1"/>
</dbReference>
<feature type="disulfide bond" evidence="7">
    <location>
        <begin position="90"/>
        <end position="96"/>
    </location>
</feature>
<reference evidence="8" key="1">
    <citation type="submission" date="2020-11" db="EMBL/GenBank/DDBJ databases">
        <authorList>
            <person name="Tran Van P."/>
        </authorList>
    </citation>
    <scope>NUCLEOTIDE SEQUENCE</scope>
</reference>
<evidence type="ECO:0000256" key="6">
    <source>
        <dbReference type="ARBA" id="ARBA00023295"/>
    </source>
</evidence>